<dbReference type="GO" id="GO:0006383">
    <property type="term" value="P:transcription by RNA polymerase III"/>
    <property type="evidence" value="ECO:0007669"/>
    <property type="project" value="InterPro"/>
</dbReference>
<accession>A0A7W7FPT3</accession>
<dbReference type="SMART" id="SM00028">
    <property type="entry name" value="TPR"/>
    <property type="match status" value="2"/>
</dbReference>
<protein>
    <submittedName>
        <fullName evidence="2">Tetratricopeptide (TPR) repeat protein</fullName>
    </submittedName>
</protein>
<dbReference type="Pfam" id="PF12895">
    <property type="entry name" value="ANAPC3"/>
    <property type="match status" value="1"/>
</dbReference>
<dbReference type="Gene3D" id="1.25.40.10">
    <property type="entry name" value="Tetratricopeptide repeat domain"/>
    <property type="match status" value="1"/>
</dbReference>
<keyword evidence="1" id="KW-0802">TPR repeat</keyword>
<comment type="caution">
    <text evidence="2">The sequence shown here is derived from an EMBL/GenBank/DDBJ whole genome shotgun (WGS) entry which is preliminary data.</text>
</comment>
<dbReference type="AlphaFoldDB" id="A0A7W7FPT3"/>
<proteinExistence type="predicted"/>
<keyword evidence="3" id="KW-1185">Reference proteome</keyword>
<organism evidence="2 3">
    <name type="scientific">Crossiella cryophila</name>
    <dbReference type="NCBI Taxonomy" id="43355"/>
    <lineage>
        <taxon>Bacteria</taxon>
        <taxon>Bacillati</taxon>
        <taxon>Actinomycetota</taxon>
        <taxon>Actinomycetes</taxon>
        <taxon>Pseudonocardiales</taxon>
        <taxon>Pseudonocardiaceae</taxon>
        <taxon>Crossiella</taxon>
    </lineage>
</organism>
<dbReference type="PANTHER" id="PTHR23082">
    <property type="entry name" value="TRANSCRIPTION INITIATION FACTOR IIIC TFIIIC , POLYPEPTIDE 3-RELATED"/>
    <property type="match status" value="1"/>
</dbReference>
<dbReference type="Proteomes" id="UP000533598">
    <property type="component" value="Unassembled WGS sequence"/>
</dbReference>
<evidence type="ECO:0000313" key="2">
    <source>
        <dbReference type="EMBL" id="MBB4674166.1"/>
    </source>
</evidence>
<dbReference type="PROSITE" id="PS50005">
    <property type="entry name" value="TPR"/>
    <property type="match status" value="1"/>
</dbReference>
<dbReference type="GO" id="GO:0000127">
    <property type="term" value="C:transcription factor TFIIIC complex"/>
    <property type="evidence" value="ECO:0007669"/>
    <property type="project" value="TreeGrafter"/>
</dbReference>
<dbReference type="InterPro" id="IPR019734">
    <property type="entry name" value="TPR_rpt"/>
</dbReference>
<dbReference type="InterPro" id="IPR039340">
    <property type="entry name" value="Tfc4/TFIIIC-102/Sfc4"/>
</dbReference>
<evidence type="ECO:0000313" key="3">
    <source>
        <dbReference type="Proteomes" id="UP000533598"/>
    </source>
</evidence>
<sequence length="128" mass="14731">MTEGTFEAYRRAESLLAANRPLDALRWLEPVLESNPDLPSVHLLAARCYLHSAQFTRAERSFRRVLELDPTDHYARFALGRTLQRQSRLSEAITQLRMAAAMNPKPDYLEAVNEVRARMMLREKDTGT</sequence>
<dbReference type="PANTHER" id="PTHR23082:SF0">
    <property type="entry name" value="GENERAL TRANSCRIPTION FACTOR 3C POLYPEPTIDE 3"/>
    <property type="match status" value="1"/>
</dbReference>
<feature type="repeat" description="TPR" evidence="1">
    <location>
        <begin position="39"/>
        <end position="72"/>
    </location>
</feature>
<reference evidence="2 3" key="1">
    <citation type="submission" date="2020-08" db="EMBL/GenBank/DDBJ databases">
        <title>Sequencing the genomes of 1000 actinobacteria strains.</title>
        <authorList>
            <person name="Klenk H.-P."/>
        </authorList>
    </citation>
    <scope>NUCLEOTIDE SEQUENCE [LARGE SCALE GENOMIC DNA]</scope>
    <source>
        <strain evidence="2 3">DSM 44230</strain>
    </source>
</reference>
<name>A0A7W7FPT3_9PSEU</name>
<dbReference type="SUPFAM" id="SSF48452">
    <property type="entry name" value="TPR-like"/>
    <property type="match status" value="1"/>
</dbReference>
<gene>
    <name evidence="2" type="ORF">HNR67_000284</name>
</gene>
<dbReference type="RefSeq" id="WP_185000192.1">
    <property type="nucleotide sequence ID" value="NZ_BAAAUI010000011.1"/>
</dbReference>
<dbReference type="InterPro" id="IPR011990">
    <property type="entry name" value="TPR-like_helical_dom_sf"/>
</dbReference>
<dbReference type="EMBL" id="JACHMH010000001">
    <property type="protein sequence ID" value="MBB4674166.1"/>
    <property type="molecule type" value="Genomic_DNA"/>
</dbReference>
<evidence type="ECO:0000256" key="1">
    <source>
        <dbReference type="PROSITE-ProRule" id="PRU00339"/>
    </source>
</evidence>